<dbReference type="EMBL" id="WUMU01000008">
    <property type="protein sequence ID" value="MXN18198.1"/>
    <property type="molecule type" value="Genomic_DNA"/>
</dbReference>
<keyword evidence="8" id="KW-0456">Lyase</keyword>
<evidence type="ECO:0000259" key="7">
    <source>
        <dbReference type="Pfam" id="PF03328"/>
    </source>
</evidence>
<dbReference type="SUPFAM" id="SSF51621">
    <property type="entry name" value="Phosphoenolpyruvate/pyruvate domain"/>
    <property type="match status" value="1"/>
</dbReference>
<dbReference type="Proteomes" id="UP000477911">
    <property type="component" value="Unassembled WGS sequence"/>
</dbReference>
<dbReference type="Gene3D" id="3.20.20.60">
    <property type="entry name" value="Phosphoenolpyruvate-binding domains"/>
    <property type="match status" value="1"/>
</dbReference>
<name>A0A6L7G3V0_9RHOB</name>
<protein>
    <submittedName>
        <fullName evidence="8">CoA ester lyase</fullName>
    </submittedName>
</protein>
<comment type="caution">
    <text evidence="8">The sequence shown here is derived from an EMBL/GenBank/DDBJ whole genome shotgun (WGS) entry which is preliminary data.</text>
</comment>
<dbReference type="GO" id="GO:0016829">
    <property type="term" value="F:lyase activity"/>
    <property type="evidence" value="ECO:0007669"/>
    <property type="project" value="UniProtKB-KW"/>
</dbReference>
<feature type="binding site" evidence="5">
    <location>
        <position position="121"/>
    </location>
    <ligand>
        <name>substrate</name>
    </ligand>
</feature>
<keyword evidence="3 6" id="KW-0479">Metal-binding</keyword>
<dbReference type="PANTHER" id="PTHR32308">
    <property type="entry name" value="LYASE BETA SUBUNIT, PUTATIVE (AFU_ORTHOLOGUE AFUA_4G13030)-RELATED"/>
    <property type="match status" value="1"/>
</dbReference>
<proteinExistence type="inferred from homology"/>
<evidence type="ECO:0000256" key="4">
    <source>
        <dbReference type="ARBA" id="ARBA00022842"/>
    </source>
</evidence>
<accession>A0A6L7G3V0</accession>
<evidence type="ECO:0000256" key="3">
    <source>
        <dbReference type="ARBA" id="ARBA00022723"/>
    </source>
</evidence>
<feature type="domain" description="HpcH/HpaI aldolase/citrate lyase" evidence="7">
    <location>
        <begin position="9"/>
        <end position="215"/>
    </location>
</feature>
<dbReference type="GO" id="GO:0006107">
    <property type="term" value="P:oxaloacetate metabolic process"/>
    <property type="evidence" value="ECO:0007669"/>
    <property type="project" value="TreeGrafter"/>
</dbReference>
<evidence type="ECO:0000256" key="6">
    <source>
        <dbReference type="PIRSR" id="PIRSR015582-2"/>
    </source>
</evidence>
<reference evidence="8 9" key="1">
    <citation type="submission" date="2019-12" db="EMBL/GenBank/DDBJ databases">
        <authorList>
            <person name="Li M."/>
        </authorList>
    </citation>
    <scope>NUCLEOTIDE SEQUENCE [LARGE SCALE GENOMIC DNA]</scope>
    <source>
        <strain evidence="8 9">GBMRC 2024</strain>
    </source>
</reference>
<evidence type="ECO:0000256" key="1">
    <source>
        <dbReference type="ARBA" id="ARBA00001946"/>
    </source>
</evidence>
<dbReference type="AlphaFoldDB" id="A0A6L7G3V0"/>
<gene>
    <name evidence="8" type="ORF">GR170_10150</name>
</gene>
<sequence>MEAALRPYRSLLYIPGSRERALEKARDLAADGIIFDLEDAVAPDVKVEARATLKAALAAGGYGARARIVRINGLETEWGRDDVAALNGSGAEALLLPKVNSAADIETLAGLSDLPIWAMMETPLAIFNAAEIAAHPRLEGFVAGTNDLAKDVGCRTRSDRLPMQMALQTMLLAARAYGKVCIDGVYNQFKDDEGLRAECEQGRDLGMDGKTLIHPAQLAIANAVFAPAEAEVDLARRQIAAYEECVAAGQAVAVVDGKIVENLHVETARKTLARAEAIAAMG</sequence>
<feature type="binding site" evidence="5">
    <location>
        <position position="70"/>
    </location>
    <ligand>
        <name>substrate</name>
    </ligand>
</feature>
<feature type="binding site" evidence="6">
    <location>
        <position position="121"/>
    </location>
    <ligand>
        <name>Mg(2+)</name>
        <dbReference type="ChEBI" id="CHEBI:18420"/>
    </ligand>
</feature>
<dbReference type="PANTHER" id="PTHR32308:SF10">
    <property type="entry name" value="CITRATE LYASE SUBUNIT BETA"/>
    <property type="match status" value="1"/>
</dbReference>
<dbReference type="InterPro" id="IPR005000">
    <property type="entry name" value="Aldolase/citrate-lyase_domain"/>
</dbReference>
<dbReference type="Pfam" id="PF03328">
    <property type="entry name" value="HpcH_HpaI"/>
    <property type="match status" value="1"/>
</dbReference>
<keyword evidence="4 6" id="KW-0460">Magnesium</keyword>
<comment type="cofactor">
    <cofactor evidence="1">
        <name>Mg(2+)</name>
        <dbReference type="ChEBI" id="CHEBI:18420"/>
    </cofactor>
</comment>
<organism evidence="8 9">
    <name type="scientific">Pseudooceanicola albus</name>
    <dbReference type="NCBI Taxonomy" id="2692189"/>
    <lineage>
        <taxon>Bacteria</taxon>
        <taxon>Pseudomonadati</taxon>
        <taxon>Pseudomonadota</taxon>
        <taxon>Alphaproteobacteria</taxon>
        <taxon>Rhodobacterales</taxon>
        <taxon>Paracoccaceae</taxon>
        <taxon>Pseudooceanicola</taxon>
    </lineage>
</organism>
<feature type="binding site" evidence="6">
    <location>
        <position position="147"/>
    </location>
    <ligand>
        <name>Mg(2+)</name>
        <dbReference type="ChEBI" id="CHEBI:18420"/>
    </ligand>
</feature>
<dbReference type="GO" id="GO:0000287">
    <property type="term" value="F:magnesium ion binding"/>
    <property type="evidence" value="ECO:0007669"/>
    <property type="project" value="TreeGrafter"/>
</dbReference>
<dbReference type="InterPro" id="IPR040442">
    <property type="entry name" value="Pyrv_kinase-like_dom_sf"/>
</dbReference>
<keyword evidence="9" id="KW-1185">Reference proteome</keyword>
<dbReference type="RefSeq" id="WP_160894288.1">
    <property type="nucleotide sequence ID" value="NZ_WUMU01000008.1"/>
</dbReference>
<evidence type="ECO:0000256" key="5">
    <source>
        <dbReference type="PIRSR" id="PIRSR015582-1"/>
    </source>
</evidence>
<evidence type="ECO:0000256" key="2">
    <source>
        <dbReference type="ARBA" id="ARBA00005568"/>
    </source>
</evidence>
<comment type="similarity">
    <text evidence="2">Belongs to the HpcH/HpaI aldolase family.</text>
</comment>
<dbReference type="PIRSF" id="PIRSF015582">
    <property type="entry name" value="Cit_lyase_B"/>
    <property type="match status" value="1"/>
</dbReference>
<dbReference type="InterPro" id="IPR011206">
    <property type="entry name" value="Citrate_lyase_beta/mcl1/mcl2"/>
</dbReference>
<dbReference type="InterPro" id="IPR015813">
    <property type="entry name" value="Pyrv/PenolPyrv_kinase-like_dom"/>
</dbReference>
<evidence type="ECO:0000313" key="8">
    <source>
        <dbReference type="EMBL" id="MXN18198.1"/>
    </source>
</evidence>
<evidence type="ECO:0000313" key="9">
    <source>
        <dbReference type="Proteomes" id="UP000477911"/>
    </source>
</evidence>